<organism evidence="1 2">
    <name type="scientific">Clanis bilineata nucleopolyhedrovirus</name>
    <dbReference type="NCBI Taxonomy" id="1307957"/>
    <lineage>
        <taxon>Viruses</taxon>
        <taxon>Viruses incertae sedis</taxon>
        <taxon>Naldaviricetes</taxon>
        <taxon>Lefavirales</taxon>
        <taxon>Baculoviridae</taxon>
        <taxon>Alphabaculovirus</taxon>
        <taxon>Alphabaculovirus clabilineatae</taxon>
    </lineage>
</organism>
<dbReference type="Proteomes" id="UP000214353">
    <property type="component" value="Segment"/>
</dbReference>
<dbReference type="Pfam" id="PF07346">
    <property type="entry name" value="DUF1477"/>
    <property type="match status" value="1"/>
</dbReference>
<dbReference type="EMBL" id="DQ504428">
    <property type="protein sequence ID" value="ABF47456.1"/>
    <property type="molecule type" value="Genomic_DNA"/>
</dbReference>
<name>Q0N3Y7_9ABAC</name>
<protein>
    <submittedName>
        <fullName evidence="1">Ac19-like protein</fullName>
    </submittedName>
</protein>
<dbReference type="RefSeq" id="YP_717653.1">
    <property type="nucleotide sequence ID" value="NC_008293.1"/>
</dbReference>
<evidence type="ECO:0000313" key="2">
    <source>
        <dbReference type="Proteomes" id="UP000214353"/>
    </source>
</evidence>
<sequence>MHLQGLKYIFGGEWSNSVTQAIDYIVSIKNMVDTSSVGGRRMFYTICYTVARKYLHQFNNNVLALNTIQTLLDSIIQAEQMLFSRSLLLDFCVRFLINNSDGQNLQCLINTQLLDYLLNKYDFKY</sequence>
<keyword evidence="2" id="KW-1185">Reference proteome</keyword>
<dbReference type="KEGG" id="vg:5141871"/>
<evidence type="ECO:0000313" key="1">
    <source>
        <dbReference type="EMBL" id="ABF47456.1"/>
    </source>
</evidence>
<dbReference type="GeneID" id="5141871"/>
<proteinExistence type="predicted"/>
<dbReference type="OrthoDB" id="19035at10239"/>
<accession>Q0N3Y7</accession>
<reference evidence="1 2" key="1">
    <citation type="journal article" date="2009" name="BMC Genomics">
        <title>Genomic sequence, organization and characteristics of a new nucleopolyhedrovirus isolated from Clanis bilineata larva.</title>
        <authorList>
            <person name="Zhu S.Y."/>
            <person name="Yi J.P."/>
            <person name="Shen W.D."/>
            <person name="Wang L.Q."/>
            <person name="He H.G."/>
            <person name="Wang Y."/>
            <person name="Li B."/>
            <person name="Wang W.B."/>
        </authorList>
    </citation>
    <scope>NUCLEOTIDE SEQUENCE [LARGE SCALE GENOMIC DNA]</scope>
    <source>
        <strain evidence="1">DZ1</strain>
    </source>
</reference>
<dbReference type="InterPro" id="IPR009946">
    <property type="entry name" value="AcMNPV_Orf4"/>
</dbReference>